<accession>A0ABW8C2E1</accession>
<feature type="compositionally biased region" description="Basic residues" evidence="1">
    <location>
        <begin position="56"/>
        <end position="67"/>
    </location>
</feature>
<feature type="compositionally biased region" description="Acidic residues" evidence="1">
    <location>
        <begin position="32"/>
        <end position="46"/>
    </location>
</feature>
<dbReference type="RefSeq" id="WP_399645939.1">
    <property type="nucleotide sequence ID" value="NZ_JBITYG010000002.1"/>
</dbReference>
<protein>
    <submittedName>
        <fullName evidence="2">Uncharacterized protein</fullName>
    </submittedName>
</protein>
<organism evidence="2 3">
    <name type="scientific">Streptomyces fildesensis</name>
    <dbReference type="NCBI Taxonomy" id="375757"/>
    <lineage>
        <taxon>Bacteria</taxon>
        <taxon>Bacillati</taxon>
        <taxon>Actinomycetota</taxon>
        <taxon>Actinomycetes</taxon>
        <taxon>Kitasatosporales</taxon>
        <taxon>Streptomycetaceae</taxon>
        <taxon>Streptomyces</taxon>
    </lineage>
</organism>
<dbReference type="EMBL" id="JBITYG010000002">
    <property type="protein sequence ID" value="MFI9100582.1"/>
    <property type="molecule type" value="Genomic_DNA"/>
</dbReference>
<name>A0ABW8C2E1_9ACTN</name>
<gene>
    <name evidence="2" type="ORF">ACIGXA_08640</name>
</gene>
<sequence length="67" mass="7237">MTTLFSNPDPSMPVAAHTSPIPSTDPFQQADLGDDPDDLDEDEEETAPPAPPAQARPRRTPRAAARR</sequence>
<dbReference type="Proteomes" id="UP001614394">
    <property type="component" value="Unassembled WGS sequence"/>
</dbReference>
<keyword evidence="3" id="KW-1185">Reference proteome</keyword>
<evidence type="ECO:0000256" key="1">
    <source>
        <dbReference type="SAM" id="MobiDB-lite"/>
    </source>
</evidence>
<reference evidence="2 3" key="1">
    <citation type="submission" date="2024-10" db="EMBL/GenBank/DDBJ databases">
        <title>The Natural Products Discovery Center: Release of the First 8490 Sequenced Strains for Exploring Actinobacteria Biosynthetic Diversity.</title>
        <authorList>
            <person name="Kalkreuter E."/>
            <person name="Kautsar S.A."/>
            <person name="Yang D."/>
            <person name="Bader C.D."/>
            <person name="Teijaro C.N."/>
            <person name="Fluegel L."/>
            <person name="Davis C.M."/>
            <person name="Simpson J.R."/>
            <person name="Lauterbach L."/>
            <person name="Steele A.D."/>
            <person name="Gui C."/>
            <person name="Meng S."/>
            <person name="Li G."/>
            <person name="Viehrig K."/>
            <person name="Ye F."/>
            <person name="Su P."/>
            <person name="Kiefer A.F."/>
            <person name="Nichols A."/>
            <person name="Cepeda A.J."/>
            <person name="Yan W."/>
            <person name="Fan B."/>
            <person name="Jiang Y."/>
            <person name="Adhikari A."/>
            <person name="Zheng C.-J."/>
            <person name="Schuster L."/>
            <person name="Cowan T.M."/>
            <person name="Smanski M.J."/>
            <person name="Chevrette M.G."/>
            <person name="De Carvalho L.P.S."/>
            <person name="Shen B."/>
        </authorList>
    </citation>
    <scope>NUCLEOTIDE SEQUENCE [LARGE SCALE GENOMIC DNA]</scope>
    <source>
        <strain evidence="2 3">NPDC053399</strain>
    </source>
</reference>
<evidence type="ECO:0000313" key="3">
    <source>
        <dbReference type="Proteomes" id="UP001614394"/>
    </source>
</evidence>
<evidence type="ECO:0000313" key="2">
    <source>
        <dbReference type="EMBL" id="MFI9100582.1"/>
    </source>
</evidence>
<proteinExistence type="predicted"/>
<comment type="caution">
    <text evidence="2">The sequence shown here is derived from an EMBL/GenBank/DDBJ whole genome shotgun (WGS) entry which is preliminary data.</text>
</comment>
<feature type="region of interest" description="Disordered" evidence="1">
    <location>
        <begin position="1"/>
        <end position="67"/>
    </location>
</feature>